<sequence>MAALLGACSGGGSSTPSATSTGEGDATAAPSSVEATAAPSNDGEAGGWCAPGARAEGDYTLTFGEMGAATDEWSQHMGRTWRHYLPFTFTNTMDVRCVFGLTVDLAVDGESGRATDGFSVPLLPGQSFSGQMFDLDGVLGLPDAEVVNTSAVLAPSVTKATSGRYFGDYYDLTFEVGERDGVGSETVVPVVVTTTGVGAGMPDRLFSARDDRFALLGLDAQGNVITVAHNLQEALPVPGESTIWFALAGGGASGYERELMPMSTYDSVVSWTFVAYPYFTDLDK</sequence>
<dbReference type="RefSeq" id="WP_098457584.1">
    <property type="nucleotide sequence ID" value="NZ_PDJH01000001.1"/>
</dbReference>
<dbReference type="Proteomes" id="UP000221394">
    <property type="component" value="Unassembled WGS sequence"/>
</dbReference>
<evidence type="ECO:0000313" key="2">
    <source>
        <dbReference type="EMBL" id="PFG36390.1"/>
    </source>
</evidence>
<feature type="compositionally biased region" description="Low complexity" evidence="1">
    <location>
        <begin position="14"/>
        <end position="24"/>
    </location>
</feature>
<comment type="caution">
    <text evidence="2">The sequence shown here is derived from an EMBL/GenBank/DDBJ whole genome shotgun (WGS) entry which is preliminary data.</text>
</comment>
<dbReference type="AlphaFoldDB" id="A0A2A9EDV0"/>
<proteinExistence type="predicted"/>
<evidence type="ECO:0000256" key="1">
    <source>
        <dbReference type="SAM" id="MobiDB-lite"/>
    </source>
</evidence>
<organism evidence="2 3">
    <name type="scientific">Flavimobilis soli</name>
    <dbReference type="NCBI Taxonomy" id="442709"/>
    <lineage>
        <taxon>Bacteria</taxon>
        <taxon>Bacillati</taxon>
        <taxon>Actinomycetota</taxon>
        <taxon>Actinomycetes</taxon>
        <taxon>Micrococcales</taxon>
        <taxon>Jonesiaceae</taxon>
        <taxon>Flavimobilis</taxon>
    </lineage>
</organism>
<accession>A0A2A9EDV0</accession>
<reference evidence="2 3" key="1">
    <citation type="submission" date="2017-10" db="EMBL/GenBank/DDBJ databases">
        <title>Sequencing the genomes of 1000 actinobacteria strains.</title>
        <authorList>
            <person name="Klenk H.-P."/>
        </authorList>
    </citation>
    <scope>NUCLEOTIDE SEQUENCE [LARGE SCALE GENOMIC DNA]</scope>
    <source>
        <strain evidence="2 3">DSM 21574</strain>
    </source>
</reference>
<dbReference type="EMBL" id="PDJH01000001">
    <property type="protein sequence ID" value="PFG36390.1"/>
    <property type="molecule type" value="Genomic_DNA"/>
</dbReference>
<gene>
    <name evidence="2" type="ORF">ATL41_1109</name>
</gene>
<evidence type="ECO:0000313" key="3">
    <source>
        <dbReference type="Proteomes" id="UP000221394"/>
    </source>
</evidence>
<keyword evidence="3" id="KW-1185">Reference proteome</keyword>
<protein>
    <submittedName>
        <fullName evidence="2">Uncharacterized protein</fullName>
    </submittedName>
</protein>
<feature type="region of interest" description="Disordered" evidence="1">
    <location>
        <begin position="1"/>
        <end position="49"/>
    </location>
</feature>
<name>A0A2A9EDV0_9MICO</name>